<dbReference type="PATRIC" id="fig|1122219.3.peg.3182"/>
<name>A0A0J6WU81_9FIRM</name>
<accession>A0A0J6WU81</accession>
<proteinExistence type="inferred from homology"/>
<organism evidence="3 4">
    <name type="scientific">Megasphaera cerevisiae DSM 20462</name>
    <dbReference type="NCBI Taxonomy" id="1122219"/>
    <lineage>
        <taxon>Bacteria</taxon>
        <taxon>Bacillati</taxon>
        <taxon>Bacillota</taxon>
        <taxon>Negativicutes</taxon>
        <taxon>Veillonellales</taxon>
        <taxon>Veillonellaceae</taxon>
        <taxon>Megasphaera</taxon>
    </lineage>
</organism>
<dbReference type="Gene3D" id="1.10.10.10">
    <property type="entry name" value="Winged helix-like DNA-binding domain superfamily/Winged helix DNA-binding domain"/>
    <property type="match status" value="1"/>
</dbReference>
<dbReference type="Proteomes" id="UP000036503">
    <property type="component" value="Unassembled WGS sequence"/>
</dbReference>
<dbReference type="AlphaFoldDB" id="A0A0J6WU81"/>
<dbReference type="PANTHER" id="PTHR40083:SF1">
    <property type="entry name" value="UPF0122 PROTEIN YLXM"/>
    <property type="match status" value="1"/>
</dbReference>
<comment type="function">
    <text evidence="2">Might take part in the signal recognition particle (SRP) pathway. This is inferred from the conservation of its genetic proximity to ftsY/ffh. May be a regulatory protein.</text>
</comment>
<dbReference type="PANTHER" id="PTHR40083">
    <property type="entry name" value="UPF0122 PROTEIN CBO2450/CLC_2298"/>
    <property type="match status" value="1"/>
</dbReference>
<comment type="similarity">
    <text evidence="1">Belongs to the UPF0122 family.</text>
</comment>
<dbReference type="InterPro" id="IPR013324">
    <property type="entry name" value="RNA_pol_sigma_r3/r4-like"/>
</dbReference>
<dbReference type="FunCoup" id="A0A0J6WU81">
    <property type="interactions" value="38"/>
</dbReference>
<dbReference type="InterPro" id="IPR036388">
    <property type="entry name" value="WH-like_DNA-bd_sf"/>
</dbReference>
<dbReference type="InParanoid" id="A0A0J6WU81"/>
<gene>
    <name evidence="3" type="ORF">AB840_14135</name>
</gene>
<protein>
    <submittedName>
        <fullName evidence="3">RNA polymerase subunit sigma-70</fullName>
    </submittedName>
</protein>
<dbReference type="SUPFAM" id="SSF88659">
    <property type="entry name" value="Sigma3 and sigma4 domains of RNA polymerase sigma factors"/>
    <property type="match status" value="1"/>
</dbReference>
<comment type="caution">
    <text evidence="3">The sequence shown here is derived from an EMBL/GenBank/DDBJ whole genome shotgun (WGS) entry which is preliminary data.</text>
</comment>
<dbReference type="EMBL" id="LEKT01000073">
    <property type="protein sequence ID" value="KMO85332.1"/>
    <property type="molecule type" value="Genomic_DNA"/>
</dbReference>
<dbReference type="InterPro" id="IPR007394">
    <property type="entry name" value="UPF0122"/>
</dbReference>
<evidence type="ECO:0000313" key="3">
    <source>
        <dbReference type="EMBL" id="KMO85332.1"/>
    </source>
</evidence>
<evidence type="ECO:0000313" key="4">
    <source>
        <dbReference type="Proteomes" id="UP000036503"/>
    </source>
</evidence>
<dbReference type="Pfam" id="PF04297">
    <property type="entry name" value="UPF0122"/>
    <property type="match status" value="1"/>
</dbReference>
<keyword evidence="4" id="KW-1185">Reference proteome</keyword>
<dbReference type="STRING" id="39029.BSR42_05410"/>
<sequence length="83" mass="9570">MELYFDMDWSLSEIGEELEISRQGVYDMLSRASKSLESYEQRLRLLARSDAVRSQLDHAGRLLEQGGPAQIEQAKKIIQEIEI</sequence>
<reference evidence="3 4" key="1">
    <citation type="submission" date="2015-06" db="EMBL/GenBank/DDBJ databases">
        <title>Draft genome sequence of beer spoilage bacterium Megasphaera cerevisiae type strain 20462.</title>
        <authorList>
            <person name="Kutumbaka K."/>
            <person name="Pasmowitz J."/>
            <person name="Mategko J."/>
            <person name="Reyes D."/>
            <person name="Friedrich A."/>
            <person name="Han S."/>
            <person name="Martens-Habbena W."/>
            <person name="Neal-McKinney J."/>
            <person name="Janagama H.K."/>
            <person name="Nadala C."/>
            <person name="Samadpour M."/>
        </authorList>
    </citation>
    <scope>NUCLEOTIDE SEQUENCE [LARGE SCALE GENOMIC DNA]</scope>
    <source>
        <strain evidence="3 4">DSM 20462</strain>
    </source>
</reference>
<evidence type="ECO:0000256" key="2">
    <source>
        <dbReference type="ARBA" id="ARBA00024764"/>
    </source>
</evidence>
<evidence type="ECO:0000256" key="1">
    <source>
        <dbReference type="ARBA" id="ARBA00008720"/>
    </source>
</evidence>